<dbReference type="AlphaFoldDB" id="A0AAP0SD83"/>
<evidence type="ECO:0000256" key="1">
    <source>
        <dbReference type="ARBA" id="ARBA00000900"/>
    </source>
</evidence>
<proteinExistence type="predicted"/>
<feature type="repeat" description="ARM" evidence="6">
    <location>
        <begin position="413"/>
        <end position="455"/>
    </location>
</feature>
<protein>
    <recommendedName>
        <fullName evidence="3">RING-type E3 ubiquitin transferase</fullName>
        <ecNumber evidence="3">2.3.2.27</ecNumber>
    </recommendedName>
</protein>
<evidence type="ECO:0000256" key="7">
    <source>
        <dbReference type="SAM" id="Coils"/>
    </source>
</evidence>
<dbReference type="SUPFAM" id="SSF57850">
    <property type="entry name" value="RING/U-box"/>
    <property type="match status" value="1"/>
</dbReference>
<dbReference type="SMART" id="SM00504">
    <property type="entry name" value="Ubox"/>
    <property type="match status" value="1"/>
</dbReference>
<dbReference type="GO" id="GO:0061630">
    <property type="term" value="F:ubiquitin protein ligase activity"/>
    <property type="evidence" value="ECO:0007669"/>
    <property type="project" value="UniProtKB-EC"/>
</dbReference>
<dbReference type="EC" id="2.3.2.27" evidence="3"/>
<dbReference type="PANTHER" id="PTHR45958">
    <property type="entry name" value="RING-TYPE E3 UBIQUITIN TRANSFERASE"/>
    <property type="match status" value="1"/>
</dbReference>
<feature type="coiled-coil region" evidence="7">
    <location>
        <begin position="66"/>
        <end position="93"/>
    </location>
</feature>
<dbReference type="CDD" id="cd16664">
    <property type="entry name" value="RING-Ubox_PUB"/>
    <property type="match status" value="1"/>
</dbReference>
<dbReference type="Pfam" id="PF00514">
    <property type="entry name" value="Arm"/>
    <property type="match status" value="1"/>
</dbReference>
<sequence length="474" mass="53792">MFHQVYTRRINKLCENMLTAEYRAAVVEEEIMEKIESGMQERKFNRSYANSLLVRIAEAVGISTEQSALKNEFEEFKSEIENAKLRKDTAEILQMEQIIALLENADATTSPAEREEKYLTKRNSLGRQPLEPLQSFYCPMTGDVMVDPVETSSGKTFERSAIEEWFADGNESCPVTMTPLNKSVLMPNKILRQSIEEWRDRNTMITIGSLKSKLQSEEEQEVLDSLEKLKDLCIERELYREWVMMEDYIPIFIGFLGAKNHEVRKHALVIICILVKDSDENKERIFKMDNAIESIVRSLARQIEESKLALKLLLDLSRSDLGRDSIGNAQGCIFLLVTMSRSDDTQAAKDAQELLENLSFLDQNVIKMARASYFRPLLHHLSSGPENVKAIMAKTLSEIELTAHNKLIICEGGALGPLLQLLSHCDIEMKKVAVKALQNLSTLPQNGLQMIKEGAPGPLFELLLPPQLIFTTFT</sequence>
<dbReference type="InterPro" id="IPR000225">
    <property type="entry name" value="Armadillo"/>
</dbReference>
<evidence type="ECO:0000313" key="10">
    <source>
        <dbReference type="Proteomes" id="UP001415857"/>
    </source>
</evidence>
<evidence type="ECO:0000256" key="2">
    <source>
        <dbReference type="ARBA" id="ARBA00004906"/>
    </source>
</evidence>
<dbReference type="Gene3D" id="1.25.10.10">
    <property type="entry name" value="Leucine-rich Repeat Variant"/>
    <property type="match status" value="1"/>
</dbReference>
<evidence type="ECO:0000256" key="6">
    <source>
        <dbReference type="PROSITE-ProRule" id="PRU00259"/>
    </source>
</evidence>
<comment type="caution">
    <text evidence="9">The sequence shown here is derived from an EMBL/GenBank/DDBJ whole genome shotgun (WGS) entry which is preliminary data.</text>
</comment>
<organism evidence="9 10">
    <name type="scientific">Liquidambar formosana</name>
    <name type="common">Formosan gum</name>
    <dbReference type="NCBI Taxonomy" id="63359"/>
    <lineage>
        <taxon>Eukaryota</taxon>
        <taxon>Viridiplantae</taxon>
        <taxon>Streptophyta</taxon>
        <taxon>Embryophyta</taxon>
        <taxon>Tracheophyta</taxon>
        <taxon>Spermatophyta</taxon>
        <taxon>Magnoliopsida</taxon>
        <taxon>eudicotyledons</taxon>
        <taxon>Gunneridae</taxon>
        <taxon>Pentapetalae</taxon>
        <taxon>Saxifragales</taxon>
        <taxon>Altingiaceae</taxon>
        <taxon>Liquidambar</taxon>
    </lineage>
</organism>
<dbReference type="InterPro" id="IPR052608">
    <property type="entry name" value="U-box_domain_protein"/>
</dbReference>
<comment type="pathway">
    <text evidence="2">Protein modification; protein ubiquitination.</text>
</comment>
<dbReference type="InterPro" id="IPR003613">
    <property type="entry name" value="Ubox_domain"/>
</dbReference>
<keyword evidence="10" id="KW-1185">Reference proteome</keyword>
<dbReference type="InterPro" id="IPR016024">
    <property type="entry name" value="ARM-type_fold"/>
</dbReference>
<evidence type="ECO:0000256" key="3">
    <source>
        <dbReference type="ARBA" id="ARBA00012483"/>
    </source>
</evidence>
<keyword evidence="4" id="KW-0808">Transferase</keyword>
<dbReference type="PROSITE" id="PS51698">
    <property type="entry name" value="U_BOX"/>
    <property type="match status" value="1"/>
</dbReference>
<keyword evidence="7" id="KW-0175">Coiled coil</keyword>
<comment type="catalytic activity">
    <reaction evidence="1">
        <text>S-ubiquitinyl-[E2 ubiquitin-conjugating enzyme]-L-cysteine + [acceptor protein]-L-lysine = [E2 ubiquitin-conjugating enzyme]-L-cysteine + N(6)-ubiquitinyl-[acceptor protein]-L-lysine.</text>
        <dbReference type="EC" id="2.3.2.27"/>
    </reaction>
</comment>
<dbReference type="Gene3D" id="3.30.40.10">
    <property type="entry name" value="Zinc/RING finger domain, C3HC4 (zinc finger)"/>
    <property type="match status" value="1"/>
</dbReference>
<dbReference type="PROSITE" id="PS50176">
    <property type="entry name" value="ARM_REPEAT"/>
    <property type="match status" value="1"/>
</dbReference>
<keyword evidence="5" id="KW-0677">Repeat</keyword>
<evidence type="ECO:0000313" key="9">
    <source>
        <dbReference type="EMBL" id="KAK9292546.1"/>
    </source>
</evidence>
<dbReference type="PANTHER" id="PTHR45958:SF8">
    <property type="entry name" value="U-BOX DOMAIN-CONTAINING PROTEIN 44-LIKE"/>
    <property type="match status" value="1"/>
</dbReference>
<dbReference type="SUPFAM" id="SSF48371">
    <property type="entry name" value="ARM repeat"/>
    <property type="match status" value="1"/>
</dbReference>
<evidence type="ECO:0000256" key="4">
    <source>
        <dbReference type="ARBA" id="ARBA00022679"/>
    </source>
</evidence>
<reference evidence="9 10" key="1">
    <citation type="journal article" date="2024" name="Plant J.">
        <title>Genome sequences and population genomics reveal climatic adaptation and genomic divergence between two closely related sweetgum species.</title>
        <authorList>
            <person name="Xu W.Q."/>
            <person name="Ren C.Q."/>
            <person name="Zhang X.Y."/>
            <person name="Comes H.P."/>
            <person name="Liu X.H."/>
            <person name="Li Y.G."/>
            <person name="Kettle C.J."/>
            <person name="Jalonen R."/>
            <person name="Gaisberger H."/>
            <person name="Ma Y.Z."/>
            <person name="Qiu Y.X."/>
        </authorList>
    </citation>
    <scope>NUCLEOTIDE SEQUENCE [LARGE SCALE GENOMIC DNA]</scope>
    <source>
        <strain evidence="9">Hangzhou</strain>
    </source>
</reference>
<dbReference type="Pfam" id="PF04564">
    <property type="entry name" value="U-box"/>
    <property type="match status" value="1"/>
</dbReference>
<dbReference type="InterPro" id="IPR013083">
    <property type="entry name" value="Znf_RING/FYVE/PHD"/>
</dbReference>
<dbReference type="GO" id="GO:0016567">
    <property type="term" value="P:protein ubiquitination"/>
    <property type="evidence" value="ECO:0007669"/>
    <property type="project" value="InterPro"/>
</dbReference>
<dbReference type="EMBL" id="JBBPBK010000001">
    <property type="protein sequence ID" value="KAK9292546.1"/>
    <property type="molecule type" value="Genomic_DNA"/>
</dbReference>
<gene>
    <name evidence="9" type="ORF">L1049_020520</name>
</gene>
<evidence type="ECO:0000259" key="8">
    <source>
        <dbReference type="PROSITE" id="PS51698"/>
    </source>
</evidence>
<dbReference type="InterPro" id="IPR011989">
    <property type="entry name" value="ARM-like"/>
</dbReference>
<name>A0AAP0SD83_LIQFO</name>
<dbReference type="InterPro" id="IPR045210">
    <property type="entry name" value="RING-Ubox_PUB"/>
</dbReference>
<dbReference type="Proteomes" id="UP001415857">
    <property type="component" value="Unassembled WGS sequence"/>
</dbReference>
<accession>A0AAP0SD83</accession>
<evidence type="ECO:0000256" key="5">
    <source>
        <dbReference type="ARBA" id="ARBA00022737"/>
    </source>
</evidence>
<feature type="domain" description="U-box" evidence="8">
    <location>
        <begin position="131"/>
        <end position="205"/>
    </location>
</feature>